<organism evidence="1 2">
    <name type="scientific">Nostoc flagelliforme CCNUN1</name>
    <dbReference type="NCBI Taxonomy" id="2038116"/>
    <lineage>
        <taxon>Bacteria</taxon>
        <taxon>Bacillati</taxon>
        <taxon>Cyanobacteriota</taxon>
        <taxon>Cyanophyceae</taxon>
        <taxon>Nostocales</taxon>
        <taxon>Nostocaceae</taxon>
        <taxon>Nostoc</taxon>
    </lineage>
</organism>
<evidence type="ECO:0000313" key="1">
    <source>
        <dbReference type="EMBL" id="AUB35375.1"/>
    </source>
</evidence>
<dbReference type="AlphaFoldDB" id="A0A2K8SKK4"/>
<dbReference type="Proteomes" id="UP000232003">
    <property type="component" value="Chromosome"/>
</dbReference>
<evidence type="ECO:0000313" key="2">
    <source>
        <dbReference type="Proteomes" id="UP000232003"/>
    </source>
</evidence>
<keyword evidence="2" id="KW-1185">Reference proteome</keyword>
<dbReference type="EMBL" id="CP024785">
    <property type="protein sequence ID" value="AUB35375.1"/>
    <property type="molecule type" value="Genomic_DNA"/>
</dbReference>
<accession>A0A2K8SKK4</accession>
<sequence length="39" mass="4325">MLAVLDFMGYLAYFATTLLLPRVTLPNSVATITEETNYA</sequence>
<reference evidence="1 2" key="1">
    <citation type="submission" date="2017-11" db="EMBL/GenBank/DDBJ databases">
        <title>Complete genome of a free-living desiccation-tolerant cyanobacterium and its photosynthetic adaptation to extreme terrestrial habitat.</title>
        <authorList>
            <person name="Shang J."/>
        </authorList>
    </citation>
    <scope>NUCLEOTIDE SEQUENCE [LARGE SCALE GENOMIC DNA]</scope>
    <source>
        <strain evidence="1 2">CCNUN1</strain>
    </source>
</reference>
<protein>
    <submittedName>
        <fullName evidence="1">Uncharacterized protein</fullName>
    </submittedName>
</protein>
<gene>
    <name evidence="1" type="ORF">COO91_01253</name>
</gene>
<name>A0A2K8SKK4_9NOSO</name>
<dbReference type="KEGG" id="nfl:COO91_01253"/>
<proteinExistence type="predicted"/>